<dbReference type="EMBL" id="DF237132">
    <property type="protein sequence ID" value="GAQ84294.1"/>
    <property type="molecule type" value="Genomic_DNA"/>
</dbReference>
<accession>A0A1Y1I056</accession>
<gene>
    <name evidence="1" type="ORF">KFL_001830220</name>
</gene>
<dbReference type="Proteomes" id="UP000054558">
    <property type="component" value="Unassembled WGS sequence"/>
</dbReference>
<reference evidence="1 2" key="1">
    <citation type="journal article" date="2014" name="Nat. Commun.">
        <title>Klebsormidium flaccidum genome reveals primary factors for plant terrestrial adaptation.</title>
        <authorList>
            <person name="Hori K."/>
            <person name="Maruyama F."/>
            <person name="Fujisawa T."/>
            <person name="Togashi T."/>
            <person name="Yamamoto N."/>
            <person name="Seo M."/>
            <person name="Sato S."/>
            <person name="Yamada T."/>
            <person name="Mori H."/>
            <person name="Tajima N."/>
            <person name="Moriyama T."/>
            <person name="Ikeuchi M."/>
            <person name="Watanabe M."/>
            <person name="Wada H."/>
            <person name="Kobayashi K."/>
            <person name="Saito M."/>
            <person name="Masuda T."/>
            <person name="Sasaki-Sekimoto Y."/>
            <person name="Mashiguchi K."/>
            <person name="Awai K."/>
            <person name="Shimojima M."/>
            <person name="Masuda S."/>
            <person name="Iwai M."/>
            <person name="Nobusawa T."/>
            <person name="Narise T."/>
            <person name="Kondo S."/>
            <person name="Saito H."/>
            <person name="Sato R."/>
            <person name="Murakawa M."/>
            <person name="Ihara Y."/>
            <person name="Oshima-Yamada Y."/>
            <person name="Ohtaka K."/>
            <person name="Satoh M."/>
            <person name="Sonobe K."/>
            <person name="Ishii M."/>
            <person name="Ohtani R."/>
            <person name="Kanamori-Sato M."/>
            <person name="Honoki R."/>
            <person name="Miyazaki D."/>
            <person name="Mochizuki H."/>
            <person name="Umetsu J."/>
            <person name="Higashi K."/>
            <person name="Shibata D."/>
            <person name="Kamiya Y."/>
            <person name="Sato N."/>
            <person name="Nakamura Y."/>
            <person name="Tabata S."/>
            <person name="Ida S."/>
            <person name="Kurokawa K."/>
            <person name="Ohta H."/>
        </authorList>
    </citation>
    <scope>NUCLEOTIDE SEQUENCE [LARGE SCALE GENOMIC DNA]</scope>
    <source>
        <strain evidence="1 2">NIES-2285</strain>
    </source>
</reference>
<name>A0A1Y1I056_KLENI</name>
<evidence type="ECO:0000313" key="2">
    <source>
        <dbReference type="Proteomes" id="UP000054558"/>
    </source>
</evidence>
<keyword evidence="2" id="KW-1185">Reference proteome</keyword>
<dbReference type="AlphaFoldDB" id="A0A1Y1I056"/>
<sequence>MTLWSAILRARSRASNRHASYEPPASGWWTCERRLHLTAATCTASAGAKVPPRNRNRRSADLLAEMPLCELQVADPQNLEKKTGKSSQKDHVLSTEPEDEFLTVCLLGEGRTSCQPNLFCGPGSKFRVVSSDDQDPVQDYDVHIVGHELAADLEGI</sequence>
<evidence type="ECO:0000313" key="1">
    <source>
        <dbReference type="EMBL" id="GAQ84294.1"/>
    </source>
</evidence>
<proteinExistence type="predicted"/>
<organism evidence="1 2">
    <name type="scientific">Klebsormidium nitens</name>
    <name type="common">Green alga</name>
    <name type="synonym">Ulothrix nitens</name>
    <dbReference type="NCBI Taxonomy" id="105231"/>
    <lineage>
        <taxon>Eukaryota</taxon>
        <taxon>Viridiplantae</taxon>
        <taxon>Streptophyta</taxon>
        <taxon>Klebsormidiophyceae</taxon>
        <taxon>Klebsormidiales</taxon>
        <taxon>Klebsormidiaceae</taxon>
        <taxon>Klebsormidium</taxon>
    </lineage>
</organism>
<protein>
    <submittedName>
        <fullName evidence="1">Uncharacterized protein</fullName>
    </submittedName>
</protein>